<dbReference type="GO" id="GO:0001522">
    <property type="term" value="P:pseudouridine synthesis"/>
    <property type="evidence" value="ECO:0007669"/>
    <property type="project" value="InterPro"/>
</dbReference>
<dbReference type="Pfam" id="PF00849">
    <property type="entry name" value="PseudoU_synth_2"/>
    <property type="match status" value="1"/>
</dbReference>
<gene>
    <name evidence="3" type="ORF">AB1Y20_000468</name>
</gene>
<dbReference type="Gene3D" id="3.30.2350.10">
    <property type="entry name" value="Pseudouridine synthase"/>
    <property type="match status" value="1"/>
</dbReference>
<name>A0AB34K8D5_PRYPA</name>
<dbReference type="EMBL" id="JBGBPQ010000001">
    <property type="protein sequence ID" value="KAL1529523.1"/>
    <property type="molecule type" value="Genomic_DNA"/>
</dbReference>
<comment type="caution">
    <text evidence="3">The sequence shown here is derived from an EMBL/GenBank/DDBJ whole genome shotgun (WGS) entry which is preliminary data.</text>
</comment>
<sequence length="279" mass="31897">MRWRLRWDFAVSWLFPLSEGVDLRNHVRMTTYALHKPRGVLSSVSDPNPLRRTLTDVMREARVAPLPGHVGRLDAETSGLMLVTADSLLLRAVLGWEEVAQAYGARVVPKVYRLLLAGRHERDSEKIVMLREPLLHQRAGKEYHSDGALVRHLRCFRDVTLATECDFVDRNDIDNVARERALLRESRQPARSRATGELVPPYVPFDGWLTEVELTISQGRHRQIRRLCKRSGLELRHLRREAIGPVELGNLRPGEVRILPELEKLELYGACFPNGISRG</sequence>
<dbReference type="SUPFAM" id="SSF55120">
    <property type="entry name" value="Pseudouridine synthase"/>
    <property type="match status" value="1"/>
</dbReference>
<evidence type="ECO:0000313" key="4">
    <source>
        <dbReference type="Proteomes" id="UP001515480"/>
    </source>
</evidence>
<accession>A0AB34K8D5</accession>
<dbReference type="GO" id="GO:0003723">
    <property type="term" value="F:RNA binding"/>
    <property type="evidence" value="ECO:0007669"/>
    <property type="project" value="InterPro"/>
</dbReference>
<dbReference type="Proteomes" id="UP001515480">
    <property type="component" value="Unassembled WGS sequence"/>
</dbReference>
<keyword evidence="4" id="KW-1185">Reference proteome</keyword>
<evidence type="ECO:0000256" key="1">
    <source>
        <dbReference type="SAM" id="SignalP"/>
    </source>
</evidence>
<evidence type="ECO:0000313" key="3">
    <source>
        <dbReference type="EMBL" id="KAL1529523.1"/>
    </source>
</evidence>
<reference evidence="3 4" key="1">
    <citation type="journal article" date="2024" name="Science">
        <title>Giant polyketide synthase enzymes in the biosynthesis of giant marine polyether toxins.</title>
        <authorList>
            <person name="Fallon T.R."/>
            <person name="Shende V.V."/>
            <person name="Wierzbicki I.H."/>
            <person name="Pendleton A.L."/>
            <person name="Watervoot N.F."/>
            <person name="Auber R.P."/>
            <person name="Gonzalez D.J."/>
            <person name="Wisecaver J.H."/>
            <person name="Moore B.S."/>
        </authorList>
    </citation>
    <scope>NUCLEOTIDE SEQUENCE [LARGE SCALE GENOMIC DNA]</scope>
    <source>
        <strain evidence="3 4">12B1</strain>
    </source>
</reference>
<protein>
    <recommendedName>
        <fullName evidence="2">Pseudouridine synthase RsuA/RluA-like domain-containing protein</fullName>
    </recommendedName>
</protein>
<feature type="domain" description="Pseudouridine synthase RsuA/RluA-like" evidence="2">
    <location>
        <begin position="32"/>
        <end position="228"/>
    </location>
</feature>
<proteinExistence type="predicted"/>
<feature type="chain" id="PRO_5044238070" description="Pseudouridine synthase RsuA/RluA-like domain-containing protein" evidence="1">
    <location>
        <begin position="21"/>
        <end position="279"/>
    </location>
</feature>
<keyword evidence="1" id="KW-0732">Signal</keyword>
<dbReference type="InterPro" id="IPR050343">
    <property type="entry name" value="RsuA_PseudoU_synthase"/>
</dbReference>
<dbReference type="GO" id="GO:0009982">
    <property type="term" value="F:pseudouridine synthase activity"/>
    <property type="evidence" value="ECO:0007669"/>
    <property type="project" value="InterPro"/>
</dbReference>
<organism evidence="3 4">
    <name type="scientific">Prymnesium parvum</name>
    <name type="common">Toxic golden alga</name>
    <dbReference type="NCBI Taxonomy" id="97485"/>
    <lineage>
        <taxon>Eukaryota</taxon>
        <taxon>Haptista</taxon>
        <taxon>Haptophyta</taxon>
        <taxon>Prymnesiophyceae</taxon>
        <taxon>Prymnesiales</taxon>
        <taxon>Prymnesiaceae</taxon>
        <taxon>Prymnesium</taxon>
    </lineage>
</organism>
<dbReference type="AlphaFoldDB" id="A0AB34K8D5"/>
<dbReference type="PANTHER" id="PTHR47683">
    <property type="entry name" value="PSEUDOURIDINE SYNTHASE FAMILY PROTEIN-RELATED"/>
    <property type="match status" value="1"/>
</dbReference>
<dbReference type="PANTHER" id="PTHR47683:SF2">
    <property type="entry name" value="RNA-BINDING S4 DOMAIN-CONTAINING PROTEIN"/>
    <property type="match status" value="1"/>
</dbReference>
<feature type="signal peptide" evidence="1">
    <location>
        <begin position="1"/>
        <end position="20"/>
    </location>
</feature>
<evidence type="ECO:0000259" key="2">
    <source>
        <dbReference type="Pfam" id="PF00849"/>
    </source>
</evidence>
<dbReference type="InterPro" id="IPR006145">
    <property type="entry name" value="PsdUridine_synth_RsuA/RluA"/>
</dbReference>
<dbReference type="InterPro" id="IPR020103">
    <property type="entry name" value="PsdUridine_synth_cat_dom_sf"/>
</dbReference>